<dbReference type="RefSeq" id="WP_264810289.1">
    <property type="nucleotide sequence ID" value="NZ_CP110226.1"/>
</dbReference>
<evidence type="ECO:0000313" key="2">
    <source>
        <dbReference type="EMBL" id="UZD23704.1"/>
    </source>
</evidence>
<feature type="transmembrane region" description="Helical" evidence="1">
    <location>
        <begin position="205"/>
        <end position="230"/>
    </location>
</feature>
<feature type="transmembrane region" description="Helical" evidence="1">
    <location>
        <begin position="345"/>
        <end position="362"/>
    </location>
</feature>
<feature type="transmembrane region" description="Helical" evidence="1">
    <location>
        <begin position="90"/>
        <end position="108"/>
    </location>
</feature>
<accession>A0ABY6MJN2</accession>
<evidence type="ECO:0008006" key="4">
    <source>
        <dbReference type="Google" id="ProtNLM"/>
    </source>
</evidence>
<name>A0ABY6MJN2_9BACT</name>
<dbReference type="SUPFAM" id="SSF48452">
    <property type="entry name" value="TPR-like"/>
    <property type="match status" value="1"/>
</dbReference>
<dbReference type="EMBL" id="CP110226">
    <property type="protein sequence ID" value="UZD23704.1"/>
    <property type="molecule type" value="Genomic_DNA"/>
</dbReference>
<proteinExistence type="predicted"/>
<feature type="transmembrane region" description="Helical" evidence="1">
    <location>
        <begin position="304"/>
        <end position="325"/>
    </location>
</feature>
<feature type="transmembrane region" description="Helical" evidence="1">
    <location>
        <begin position="382"/>
        <end position="402"/>
    </location>
</feature>
<feature type="transmembrane region" description="Helical" evidence="1">
    <location>
        <begin position="12"/>
        <end position="33"/>
    </location>
</feature>
<gene>
    <name evidence="2" type="ORF">OM944_04240</name>
</gene>
<feature type="transmembrane region" description="Helical" evidence="1">
    <location>
        <begin position="242"/>
        <end position="262"/>
    </location>
</feature>
<sequence length="929" mass="103670">MPQSQHPKSSVFLKVLALLLLIPGGLFALYYLIFDPQPYLNLAPASFLDTVAIPFDWVQIGPISFPIKVDNFLVFQEFKSLAPSLQGKQSLVFAGIVWLISVAALTVLSEFKRLYFIIGGVIWIVLLTLSDFNALNIYGQNTTFPLMILMAGTLIPVITLNIWGTYIPLFFKGLLLFSSTILSLALVLWLSPIKHPEIYLSEHSLLLGFGMAIAWVFWNGHSVISGIYILLARANRNIKLNIAVQIALITLVYIATLIFILQELQGELNLPFPTFSPLFLLIPMGVLGWISIQEKTKQSEQLISSPMVIKTLHILGFGMALWMVWKFKISGNQPAEELFKHLLTYSQIGFSLFFTVYLFANFTSIMNSGQAVEKVLYKPYSLVYYHVRIGGLIGMLVLTTYAEGIIGVQANAMSSNILADYFYETDQKLEAGIMYENAWMRYRKNPKAKNAVAHLLLEQNQPSQAKLHLEESFSDAPQVENIMLLSDRLHQENNVIDAAYYLERGLAIFPNSPHLANNLSLLLTKLNKTEQALAVLESLETKNPVLHANTLALKTKLGQPSISATSSDDFISQINELATSNALANNPAQELLLALKEKAESSDSPMLIQAALRNVFSQKNRENPTADLALLDSLGQKEEMNLYLMDMQETAVIRSLGAGRVTEAVKNLNGLAFRNPNDAGYYLQLSGSILAQNLDFQKSANEFIAAEEKGFQAFDTQHWSIFGLAGMPDKAVEIREKYQVLLPTYLTEEGPIVPEYLNSISTFHQSLPEKLYQQWQTSADSDLKTDMAIRIISHKAHGLSQGQLRDLAAYIQAKIGEQQNLQSFVSNPDLGNTESIKAFISWLNTGEEAAANPYLTPLIFSKLKSLNDPLEQYELLNAASEFNRDPILWKHKIEAALAVGLDNYAQAAIEELALWVAENDLKELLQSTN</sequence>
<keyword evidence="3" id="KW-1185">Reference proteome</keyword>
<keyword evidence="1" id="KW-1133">Transmembrane helix</keyword>
<dbReference type="Proteomes" id="UP001163156">
    <property type="component" value="Chromosome"/>
</dbReference>
<evidence type="ECO:0000313" key="3">
    <source>
        <dbReference type="Proteomes" id="UP001163156"/>
    </source>
</evidence>
<protein>
    <recommendedName>
        <fullName evidence="4">Tetratricopeptide repeat protein</fullName>
    </recommendedName>
</protein>
<organism evidence="2 3">
    <name type="scientific">Algoriphagus halophytocola</name>
    <dbReference type="NCBI Taxonomy" id="2991499"/>
    <lineage>
        <taxon>Bacteria</taxon>
        <taxon>Pseudomonadati</taxon>
        <taxon>Bacteroidota</taxon>
        <taxon>Cytophagia</taxon>
        <taxon>Cytophagales</taxon>
        <taxon>Cyclobacteriaceae</taxon>
        <taxon>Algoriphagus</taxon>
    </lineage>
</organism>
<feature type="transmembrane region" description="Helical" evidence="1">
    <location>
        <begin position="174"/>
        <end position="193"/>
    </location>
</feature>
<keyword evidence="1" id="KW-0472">Membrane</keyword>
<feature type="transmembrane region" description="Helical" evidence="1">
    <location>
        <begin position="144"/>
        <end position="167"/>
    </location>
</feature>
<evidence type="ECO:0000256" key="1">
    <source>
        <dbReference type="SAM" id="Phobius"/>
    </source>
</evidence>
<dbReference type="Gene3D" id="1.25.40.10">
    <property type="entry name" value="Tetratricopeptide repeat domain"/>
    <property type="match status" value="1"/>
</dbReference>
<keyword evidence="1" id="KW-0812">Transmembrane</keyword>
<feature type="transmembrane region" description="Helical" evidence="1">
    <location>
        <begin position="115"/>
        <end position="138"/>
    </location>
</feature>
<feature type="transmembrane region" description="Helical" evidence="1">
    <location>
        <begin position="274"/>
        <end position="292"/>
    </location>
</feature>
<dbReference type="InterPro" id="IPR011990">
    <property type="entry name" value="TPR-like_helical_dom_sf"/>
</dbReference>
<reference evidence="2" key="1">
    <citation type="submission" date="2022-10" db="EMBL/GenBank/DDBJ databases">
        <title>Algoriphagus sp. a novel bacteria isolate from halophytes salicornia europaea.</title>
        <authorList>
            <person name="Peng Y."/>
            <person name="Jiang L."/>
            <person name="Lee J."/>
        </authorList>
    </citation>
    <scope>NUCLEOTIDE SEQUENCE</scope>
    <source>
        <strain evidence="2">TR-M5</strain>
    </source>
</reference>